<evidence type="ECO:0000256" key="1">
    <source>
        <dbReference type="SAM" id="MobiDB-lite"/>
    </source>
</evidence>
<name>A0A077LWB0_9MICO</name>
<protein>
    <recommendedName>
        <fullName evidence="4">ANTAR domain-containing protein</fullName>
    </recommendedName>
</protein>
<sequence>MALGILMGTRRTGLDDARLMLSKASQDSDVKLSLLLDHVLHTGTLDTPPGGWGVLRGCPGAAPDGSVARRPPATPWAKTDGRPGARRGRMTAS</sequence>
<comment type="caution">
    <text evidence="2">The sequence shown here is derived from an EMBL/GenBank/DDBJ whole genome shotgun (WGS) entry which is preliminary data.</text>
</comment>
<proteinExistence type="predicted"/>
<feature type="compositionally biased region" description="Basic residues" evidence="1">
    <location>
        <begin position="84"/>
        <end position="93"/>
    </location>
</feature>
<dbReference type="AlphaFoldDB" id="A0A077LWB0"/>
<organism evidence="2 3">
    <name type="scientific">Nostocoides japonicum T1-X7</name>
    <dbReference type="NCBI Taxonomy" id="1194083"/>
    <lineage>
        <taxon>Bacteria</taxon>
        <taxon>Bacillati</taxon>
        <taxon>Actinomycetota</taxon>
        <taxon>Actinomycetes</taxon>
        <taxon>Micrococcales</taxon>
        <taxon>Intrasporangiaceae</taxon>
        <taxon>Nostocoides</taxon>
    </lineage>
</organism>
<dbReference type="OrthoDB" id="3788519at2"/>
<evidence type="ECO:0000313" key="2">
    <source>
        <dbReference type="EMBL" id="CCH78021.1"/>
    </source>
</evidence>
<evidence type="ECO:0000313" key="3">
    <source>
        <dbReference type="Proteomes" id="UP000035721"/>
    </source>
</evidence>
<evidence type="ECO:0008006" key="4">
    <source>
        <dbReference type="Google" id="ProtNLM"/>
    </source>
</evidence>
<accession>A0A077LWB0</accession>
<dbReference type="Proteomes" id="UP000035721">
    <property type="component" value="Unassembled WGS sequence"/>
</dbReference>
<dbReference type="STRING" id="1194083.BN12_2420004"/>
<keyword evidence="3" id="KW-1185">Reference proteome</keyword>
<dbReference type="RefSeq" id="WP_048554944.1">
    <property type="nucleotide sequence ID" value="NZ_HF570958.1"/>
</dbReference>
<reference evidence="2 3" key="1">
    <citation type="journal article" date="2013" name="ISME J.">
        <title>A metabolic model for members of the genus Tetrasphaera involved in enhanced biological phosphorus removal.</title>
        <authorList>
            <person name="Kristiansen R."/>
            <person name="Nguyen H.T.T."/>
            <person name="Saunders A.M."/>
            <person name="Nielsen J.L."/>
            <person name="Wimmer R."/>
            <person name="Le V.Q."/>
            <person name="McIlroy S.J."/>
            <person name="Petrovski S."/>
            <person name="Seviour R.J."/>
            <person name="Calteau A."/>
            <person name="Nielsen K.L."/>
            <person name="Nielsen P.H."/>
        </authorList>
    </citation>
    <scope>NUCLEOTIDE SEQUENCE [LARGE SCALE GENOMIC DNA]</scope>
    <source>
        <strain evidence="2 3">T1-X7</strain>
    </source>
</reference>
<dbReference type="EMBL" id="CAJB01000160">
    <property type="protein sequence ID" value="CCH78021.1"/>
    <property type="molecule type" value="Genomic_DNA"/>
</dbReference>
<gene>
    <name evidence="2" type="ORF">BN12_2420004</name>
</gene>
<feature type="region of interest" description="Disordered" evidence="1">
    <location>
        <begin position="62"/>
        <end position="93"/>
    </location>
</feature>